<proteinExistence type="inferred from homology"/>
<dbReference type="InterPro" id="IPR007484">
    <property type="entry name" value="Peptidase_M28"/>
</dbReference>
<dbReference type="EC" id="3.4.-.-" evidence="9"/>
<evidence type="ECO:0000256" key="2">
    <source>
        <dbReference type="ARBA" id="ARBA00022438"/>
    </source>
</evidence>
<keyword evidence="4 9" id="KW-0479">Metal-binding</keyword>
<name>A0A8H7PNX4_MORIS</name>
<keyword evidence="6 9" id="KW-0378">Hydrolase</keyword>
<evidence type="ECO:0000256" key="3">
    <source>
        <dbReference type="ARBA" id="ARBA00022670"/>
    </source>
</evidence>
<protein>
    <recommendedName>
        <fullName evidence="9">Peptide hydrolase</fullName>
        <ecNumber evidence="9">3.4.-.-</ecNumber>
    </recommendedName>
</protein>
<dbReference type="GO" id="GO:0046872">
    <property type="term" value="F:metal ion binding"/>
    <property type="evidence" value="ECO:0007669"/>
    <property type="project" value="UniProtKB-KW"/>
</dbReference>
<dbReference type="GO" id="GO:0008235">
    <property type="term" value="F:metalloexopeptidase activity"/>
    <property type="evidence" value="ECO:0007669"/>
    <property type="project" value="InterPro"/>
</dbReference>
<comment type="caution">
    <text evidence="11">The sequence shown here is derived from an EMBL/GenBank/DDBJ whole genome shotgun (WGS) entry which is preliminary data.</text>
</comment>
<evidence type="ECO:0000256" key="7">
    <source>
        <dbReference type="ARBA" id="ARBA00022833"/>
    </source>
</evidence>
<gene>
    <name evidence="11" type="ORF">INT43_007892</name>
</gene>
<evidence type="ECO:0000256" key="6">
    <source>
        <dbReference type="ARBA" id="ARBA00022801"/>
    </source>
</evidence>
<evidence type="ECO:0000313" key="11">
    <source>
        <dbReference type="EMBL" id="KAG2177235.1"/>
    </source>
</evidence>
<dbReference type="FunFam" id="3.40.630.10:FF:000042">
    <property type="entry name" value="Peptide hydrolase"/>
    <property type="match status" value="1"/>
</dbReference>
<keyword evidence="7 9" id="KW-0862">Zinc</keyword>
<evidence type="ECO:0000259" key="10">
    <source>
        <dbReference type="Pfam" id="PF04389"/>
    </source>
</evidence>
<evidence type="ECO:0000256" key="1">
    <source>
        <dbReference type="ARBA" id="ARBA00001947"/>
    </source>
</evidence>
<dbReference type="InterPro" id="IPR045175">
    <property type="entry name" value="M28_fam"/>
</dbReference>
<sequence>MKVITALALAFAFTATTVNAGPIGLVDQISNFGFNKGDELRLIQYGDDQPARWMKESEILEMFRLGIKYMDITDYQNAYDDVVIESTWKPFIPAKARYADEVQPYIGNLTTTTMEIALKKLTSFKNRYYKSKWGAESCRWLISAIRDIAEEADGVSVKEFEHSWDQFSIIARFEGSNSDLDNELVIVGAHQDSVNLWLPSFGTAPGADDDGSGTVTILEAFRSLVENGFKPERPVEFHWYSAEEAGLLGSQAVAAEYKKQGKQVVAMLQNDMTGFIGSGGEQIGIVADHVNPELTEFLKTLVDTYAAIPYVNTKCGYACSDHASWAKHGYPSAFTIESAFEDSNKAIHTTGDVISRLSFDHMKEFAKVATGFAIELSHERSE</sequence>
<feature type="domain" description="Peptidase M28" evidence="10">
    <location>
        <begin position="169"/>
        <end position="370"/>
    </location>
</feature>
<dbReference type="CDD" id="cd03879">
    <property type="entry name" value="M28_AAP"/>
    <property type="match status" value="1"/>
</dbReference>
<evidence type="ECO:0000313" key="12">
    <source>
        <dbReference type="Proteomes" id="UP000654370"/>
    </source>
</evidence>
<keyword evidence="3 9" id="KW-0645">Protease</keyword>
<dbReference type="GO" id="GO:0004177">
    <property type="term" value="F:aminopeptidase activity"/>
    <property type="evidence" value="ECO:0007669"/>
    <property type="project" value="UniProtKB-KW"/>
</dbReference>
<dbReference type="PANTHER" id="PTHR12147">
    <property type="entry name" value="METALLOPEPTIDASE M28 FAMILY MEMBER"/>
    <property type="match status" value="1"/>
</dbReference>
<evidence type="ECO:0000256" key="5">
    <source>
        <dbReference type="ARBA" id="ARBA00022729"/>
    </source>
</evidence>
<dbReference type="Gene3D" id="3.40.630.10">
    <property type="entry name" value="Zn peptidases"/>
    <property type="match status" value="1"/>
</dbReference>
<reference evidence="11" key="1">
    <citation type="submission" date="2020-12" db="EMBL/GenBank/DDBJ databases">
        <title>Metabolic potential, ecology and presence of endohyphal bacteria is reflected in genomic diversity of Mucoromycotina.</title>
        <authorList>
            <person name="Muszewska A."/>
            <person name="Okrasinska A."/>
            <person name="Steczkiewicz K."/>
            <person name="Drgas O."/>
            <person name="Orlowska M."/>
            <person name="Perlinska-Lenart U."/>
            <person name="Aleksandrzak-Piekarczyk T."/>
            <person name="Szatraj K."/>
            <person name="Zielenkiewicz U."/>
            <person name="Pilsyk S."/>
            <person name="Malc E."/>
            <person name="Mieczkowski P."/>
            <person name="Kruszewska J.S."/>
            <person name="Biernat P."/>
            <person name="Pawlowska J."/>
        </authorList>
    </citation>
    <scope>NUCLEOTIDE SEQUENCE</scope>
    <source>
        <strain evidence="11">WA0000067209</strain>
    </source>
</reference>
<feature type="chain" id="PRO_5034303580" description="Peptide hydrolase" evidence="9">
    <location>
        <begin position="21"/>
        <end position="382"/>
    </location>
</feature>
<comment type="cofactor">
    <cofactor evidence="1">
        <name>Zn(2+)</name>
        <dbReference type="ChEBI" id="CHEBI:29105"/>
    </cofactor>
</comment>
<accession>A0A8H7PNX4</accession>
<evidence type="ECO:0000256" key="9">
    <source>
        <dbReference type="RuleBase" id="RU361240"/>
    </source>
</evidence>
<dbReference type="SUPFAM" id="SSF53187">
    <property type="entry name" value="Zn-dependent exopeptidases"/>
    <property type="match status" value="1"/>
</dbReference>
<evidence type="ECO:0000256" key="4">
    <source>
        <dbReference type="ARBA" id="ARBA00022723"/>
    </source>
</evidence>
<evidence type="ECO:0000256" key="8">
    <source>
        <dbReference type="ARBA" id="ARBA00043962"/>
    </source>
</evidence>
<keyword evidence="12" id="KW-1185">Reference proteome</keyword>
<dbReference type="Proteomes" id="UP000654370">
    <property type="component" value="Unassembled WGS sequence"/>
</dbReference>
<dbReference type="EMBL" id="JAEPQZ010000009">
    <property type="protein sequence ID" value="KAG2177235.1"/>
    <property type="molecule type" value="Genomic_DNA"/>
</dbReference>
<organism evidence="11 12">
    <name type="scientific">Mortierella isabellina</name>
    <name type="common">Filamentous fungus</name>
    <name type="synonym">Umbelopsis isabellina</name>
    <dbReference type="NCBI Taxonomy" id="91625"/>
    <lineage>
        <taxon>Eukaryota</taxon>
        <taxon>Fungi</taxon>
        <taxon>Fungi incertae sedis</taxon>
        <taxon>Mucoromycota</taxon>
        <taxon>Mucoromycotina</taxon>
        <taxon>Umbelopsidomycetes</taxon>
        <taxon>Umbelopsidales</taxon>
        <taxon>Umbelopsidaceae</taxon>
        <taxon>Umbelopsis</taxon>
    </lineage>
</organism>
<comment type="similarity">
    <text evidence="8">Belongs to the peptidase M28 family. M28E subfamily.</text>
</comment>
<dbReference type="GO" id="GO:0006508">
    <property type="term" value="P:proteolysis"/>
    <property type="evidence" value="ECO:0007669"/>
    <property type="project" value="UniProtKB-KW"/>
</dbReference>
<dbReference type="OrthoDB" id="2214at2759"/>
<dbReference type="Pfam" id="PF04389">
    <property type="entry name" value="Peptidase_M28"/>
    <property type="match status" value="1"/>
</dbReference>
<feature type="signal peptide" evidence="9">
    <location>
        <begin position="1"/>
        <end position="20"/>
    </location>
</feature>
<dbReference type="AlphaFoldDB" id="A0A8H7PNX4"/>
<keyword evidence="5 9" id="KW-0732">Signal</keyword>
<dbReference type="PANTHER" id="PTHR12147:SF56">
    <property type="entry name" value="AMINOPEPTIDASE YDR415C-RELATED"/>
    <property type="match status" value="1"/>
</dbReference>
<keyword evidence="2" id="KW-0031">Aminopeptidase</keyword>